<dbReference type="EMBL" id="JAVRHP010000004">
    <property type="protein sequence ID" value="MDT0648813.1"/>
    <property type="molecule type" value="Genomic_DNA"/>
</dbReference>
<dbReference type="InterPro" id="IPR011250">
    <property type="entry name" value="OMP/PagP_B-barrel"/>
</dbReference>
<organism evidence="2 3">
    <name type="scientific">Autumnicola edwardsiae</name>
    <dbReference type="NCBI Taxonomy" id="3075594"/>
    <lineage>
        <taxon>Bacteria</taxon>
        <taxon>Pseudomonadati</taxon>
        <taxon>Bacteroidota</taxon>
        <taxon>Flavobacteriia</taxon>
        <taxon>Flavobacteriales</taxon>
        <taxon>Flavobacteriaceae</taxon>
        <taxon>Autumnicola</taxon>
    </lineage>
</organism>
<dbReference type="Proteomes" id="UP001248819">
    <property type="component" value="Unassembled WGS sequence"/>
</dbReference>
<comment type="caution">
    <text evidence="2">The sequence shown here is derived from an EMBL/GenBank/DDBJ whole genome shotgun (WGS) entry which is preliminary data.</text>
</comment>
<accession>A0ABU3CR38</accession>
<protein>
    <submittedName>
        <fullName evidence="2">DUF6089 family protein</fullName>
    </submittedName>
</protein>
<name>A0ABU3CR38_9FLAO</name>
<keyword evidence="3" id="KW-1185">Reference proteome</keyword>
<dbReference type="RefSeq" id="WP_311482991.1">
    <property type="nucleotide sequence ID" value="NZ_JAVRHP010000004.1"/>
</dbReference>
<feature type="domain" description="DUF6089" evidence="1">
    <location>
        <begin position="2"/>
        <end position="231"/>
    </location>
</feature>
<dbReference type="InterPro" id="IPR045743">
    <property type="entry name" value="DUF6089"/>
</dbReference>
<evidence type="ECO:0000313" key="2">
    <source>
        <dbReference type="EMBL" id="MDT0648813.1"/>
    </source>
</evidence>
<sequence length="233" mass="26433">MKHLLAFTFLVVYTAFSYSQTFELGPFIGGANYIGDVGKSNYIYPNTLVGGVMAKWNRSPRHAFRASLLYAEIAADDAKSSETRRQQRGYSFTNTIAEASLGIEYNFWSYDLHEGTPQSTPYLYTGITFFRADHVYLRDGRAGNLENEGTNWEFAIPMVLGYKETITEHIIGGLEIGARYTFSDNLDGSWPSELLGRRDPPIEFGNRNTSDWYVFTGISLTFTFGRKPCYSRF</sequence>
<dbReference type="Pfam" id="PF19573">
    <property type="entry name" value="DUF6089"/>
    <property type="match status" value="1"/>
</dbReference>
<dbReference type="SUPFAM" id="SSF56925">
    <property type="entry name" value="OMPA-like"/>
    <property type="match status" value="1"/>
</dbReference>
<evidence type="ECO:0000313" key="3">
    <source>
        <dbReference type="Proteomes" id="UP001248819"/>
    </source>
</evidence>
<proteinExistence type="predicted"/>
<evidence type="ECO:0000259" key="1">
    <source>
        <dbReference type="Pfam" id="PF19573"/>
    </source>
</evidence>
<gene>
    <name evidence="2" type="ORF">RM529_01570</name>
</gene>
<reference evidence="2 3" key="1">
    <citation type="submission" date="2023-09" db="EMBL/GenBank/DDBJ databases">
        <authorList>
            <person name="Rey-Velasco X."/>
        </authorList>
    </citation>
    <scope>NUCLEOTIDE SEQUENCE [LARGE SCALE GENOMIC DNA]</scope>
    <source>
        <strain evidence="2 3">F297</strain>
    </source>
</reference>